<keyword evidence="3" id="KW-1185">Reference proteome</keyword>
<comment type="caution">
    <text evidence="2">The sequence shown here is derived from an EMBL/GenBank/DDBJ whole genome shotgun (WGS) entry which is preliminary data.</text>
</comment>
<evidence type="ECO:0000313" key="3">
    <source>
        <dbReference type="Proteomes" id="UP000656244"/>
    </source>
</evidence>
<dbReference type="PANTHER" id="PTHR42839">
    <property type="entry name" value="ISOCHORISMATE SYNTHASE ENTC"/>
    <property type="match status" value="1"/>
</dbReference>
<dbReference type="InterPro" id="IPR015890">
    <property type="entry name" value="Chorismate_C"/>
</dbReference>
<dbReference type="InterPro" id="IPR005801">
    <property type="entry name" value="ADC_synthase"/>
</dbReference>
<dbReference type="Proteomes" id="UP000656244">
    <property type="component" value="Unassembled WGS sequence"/>
</dbReference>
<dbReference type="PANTHER" id="PTHR42839:SF2">
    <property type="entry name" value="ISOCHORISMATE SYNTHASE ENTC"/>
    <property type="match status" value="1"/>
</dbReference>
<name>A0A923H9T9_9FLAO</name>
<reference evidence="2" key="1">
    <citation type="submission" date="2020-08" db="EMBL/GenBank/DDBJ databases">
        <title>Hyunsoonleella sp. strain SJ7 genome sequencing and assembly.</title>
        <authorList>
            <person name="Kim I."/>
        </authorList>
    </citation>
    <scope>NUCLEOTIDE SEQUENCE</scope>
    <source>
        <strain evidence="2">SJ7</strain>
    </source>
</reference>
<evidence type="ECO:0000259" key="1">
    <source>
        <dbReference type="Pfam" id="PF00425"/>
    </source>
</evidence>
<dbReference type="SUPFAM" id="SSF56322">
    <property type="entry name" value="ADC synthase"/>
    <property type="match status" value="1"/>
</dbReference>
<accession>A0A923H9T9</accession>
<dbReference type="Gene3D" id="3.60.120.10">
    <property type="entry name" value="Anthranilate synthase"/>
    <property type="match status" value="1"/>
</dbReference>
<dbReference type="EMBL" id="JACNMF010000004">
    <property type="protein sequence ID" value="MBC3759123.1"/>
    <property type="molecule type" value="Genomic_DNA"/>
</dbReference>
<evidence type="ECO:0000313" key="2">
    <source>
        <dbReference type="EMBL" id="MBC3759123.1"/>
    </source>
</evidence>
<dbReference type="Pfam" id="PF00425">
    <property type="entry name" value="Chorismate_bind"/>
    <property type="match status" value="1"/>
</dbReference>
<gene>
    <name evidence="2" type="ORF">H7U19_11945</name>
</gene>
<proteinExistence type="predicted"/>
<organism evidence="2 3">
    <name type="scientific">Hyunsoonleella aquatilis</name>
    <dbReference type="NCBI Taxonomy" id="2762758"/>
    <lineage>
        <taxon>Bacteria</taxon>
        <taxon>Pseudomonadati</taxon>
        <taxon>Bacteroidota</taxon>
        <taxon>Flavobacteriia</taxon>
        <taxon>Flavobacteriales</taxon>
        <taxon>Flavobacteriaceae</taxon>
    </lineage>
</organism>
<protein>
    <submittedName>
        <fullName evidence="2">Chorismate-binding protein</fullName>
    </submittedName>
</protein>
<feature type="domain" description="Chorismate-utilising enzyme C-terminal" evidence="1">
    <location>
        <begin position="101"/>
        <end position="363"/>
    </location>
</feature>
<dbReference type="AlphaFoldDB" id="A0A923H9T9"/>
<sequence length="372" mass="42326">MQDFFNRLKQQFESGLPFVAYRKPNRTEVKAILQNNDALYKVETFDEKGFVFSPFDEAEDSVILPLNISEVISISNFVNASGKTEFPIESNISSREKEFHLGLVKRGLKVIGTGALKKVVLSRKEEVNLEEANPFLIFKNLLTSYASAFVYIWYHPKVGLWLGATPETLLKIEGRQFSMMSLAGTQSFEGTTDITWKAKELEEQQFVTDFILENIEPYIQNIKVSETQTVRAGNLLHLNTQINGVLNPEILDFKEVLKSLHPTPAVCGVPKADAQRFILDNEKYNREFYTGFLGELNFETKSKPRTGRRNVENRAYTFNKTSTQLYVNLRCMQIQGDKAMIYVGGGITESSNPEKEWAETVSKSLVMKKVLQ</sequence>